<feature type="compositionally biased region" description="Polar residues" evidence="1">
    <location>
        <begin position="1"/>
        <end position="21"/>
    </location>
</feature>
<accession>A0A2L2SSG1</accession>
<keyword evidence="3" id="KW-1185">Reference proteome</keyword>
<proteinExistence type="predicted"/>
<evidence type="ECO:0000313" key="2">
    <source>
        <dbReference type="EMBL" id="CEI40091.1"/>
    </source>
</evidence>
<feature type="compositionally biased region" description="Basic and acidic residues" evidence="1">
    <location>
        <begin position="22"/>
        <end position="32"/>
    </location>
</feature>
<dbReference type="AlphaFoldDB" id="A0A2L2SSG1"/>
<protein>
    <submittedName>
        <fullName evidence="2">Uncharacterized protein</fullName>
    </submittedName>
</protein>
<organism evidence="2 3">
    <name type="scientific">Fusarium venenatum</name>
    <dbReference type="NCBI Taxonomy" id="56646"/>
    <lineage>
        <taxon>Eukaryota</taxon>
        <taxon>Fungi</taxon>
        <taxon>Dikarya</taxon>
        <taxon>Ascomycota</taxon>
        <taxon>Pezizomycotina</taxon>
        <taxon>Sordariomycetes</taxon>
        <taxon>Hypocreomycetidae</taxon>
        <taxon>Hypocreales</taxon>
        <taxon>Nectriaceae</taxon>
        <taxon>Fusarium</taxon>
    </lineage>
</organism>
<evidence type="ECO:0000256" key="1">
    <source>
        <dbReference type="SAM" id="MobiDB-lite"/>
    </source>
</evidence>
<feature type="region of interest" description="Disordered" evidence="1">
    <location>
        <begin position="1"/>
        <end position="32"/>
    </location>
</feature>
<evidence type="ECO:0000313" key="3">
    <source>
        <dbReference type="Proteomes" id="UP000245910"/>
    </source>
</evidence>
<dbReference type="EMBL" id="LN649232">
    <property type="protein sequence ID" value="CEI40091.1"/>
    <property type="molecule type" value="Genomic_DNA"/>
</dbReference>
<reference evidence="3" key="1">
    <citation type="submission" date="2014-10" db="EMBL/GenBank/DDBJ databases">
        <authorList>
            <person name="King R."/>
        </authorList>
    </citation>
    <scope>NUCLEOTIDE SEQUENCE [LARGE SCALE GENOMIC DNA]</scope>
    <source>
        <strain evidence="3">A3/5</strain>
    </source>
</reference>
<sequence>MQASQGQGLDPSSDTDQITTGESRRDRGTERKSGRVVLALVMLIDPDHRRWEDRQEPNPLGLQLAVNRAWQLGAISLEFRWARNSRLGSHGANSHLRLRFASLRLITARPVLWETLTRRQGTASFGGESVAG</sequence>
<name>A0A2L2SSG1_9HYPO</name>
<dbReference type="Proteomes" id="UP000245910">
    <property type="component" value="Chromosome IIII"/>
</dbReference>